<dbReference type="EMBL" id="SWFT01000153">
    <property type="protein sequence ID" value="KAA8897699.1"/>
    <property type="molecule type" value="Genomic_DNA"/>
</dbReference>
<evidence type="ECO:0000313" key="1">
    <source>
        <dbReference type="EMBL" id="KAA8897699.1"/>
    </source>
</evidence>
<keyword evidence="2" id="KW-1185">Reference proteome</keyword>
<comment type="caution">
    <text evidence="1">The sequence shown here is derived from an EMBL/GenBank/DDBJ whole genome shotgun (WGS) entry which is preliminary data.</text>
</comment>
<proteinExistence type="predicted"/>
<name>A0A642UH73_DIURU</name>
<dbReference type="AlphaFoldDB" id="A0A642UH73"/>
<dbReference type="GeneID" id="54783781"/>
<evidence type="ECO:0000313" key="2">
    <source>
        <dbReference type="Proteomes" id="UP000449547"/>
    </source>
</evidence>
<dbReference type="Proteomes" id="UP000449547">
    <property type="component" value="Unassembled WGS sequence"/>
</dbReference>
<dbReference type="VEuPathDB" id="FungiDB:DIURU_005130"/>
<accession>A0A642UH73</accession>
<sequence length="78" mass="8434">MDDELRSLGEVSLQAYHRWCQPSPGAAAAAAAAAIASVPRDSRVRLRPQFRSFDPASVDKMALIEENPDVSVSVAPRQ</sequence>
<dbReference type="RefSeq" id="XP_034010127.1">
    <property type="nucleotide sequence ID" value="XM_034158079.1"/>
</dbReference>
<organism evidence="1 2">
    <name type="scientific">Diutina rugosa</name>
    <name type="common">Yeast</name>
    <name type="synonym">Candida rugosa</name>
    <dbReference type="NCBI Taxonomy" id="5481"/>
    <lineage>
        <taxon>Eukaryota</taxon>
        <taxon>Fungi</taxon>
        <taxon>Dikarya</taxon>
        <taxon>Ascomycota</taxon>
        <taxon>Saccharomycotina</taxon>
        <taxon>Pichiomycetes</taxon>
        <taxon>Debaryomycetaceae</taxon>
        <taxon>Diutina</taxon>
    </lineage>
</organism>
<reference evidence="1 2" key="1">
    <citation type="submission" date="2019-07" db="EMBL/GenBank/DDBJ databases">
        <title>Genome assembly of two rare yeast pathogens: Diutina rugosa and Trichomonascus ciferrii.</title>
        <authorList>
            <person name="Mixao V."/>
            <person name="Saus E."/>
            <person name="Hansen A."/>
            <person name="Lass-Flor C."/>
            <person name="Gabaldon T."/>
        </authorList>
    </citation>
    <scope>NUCLEOTIDE SEQUENCE [LARGE SCALE GENOMIC DNA]</scope>
    <source>
        <strain evidence="1 2">CBS 613</strain>
    </source>
</reference>
<protein>
    <submittedName>
        <fullName evidence="1">Uncharacterized protein</fullName>
    </submittedName>
</protein>
<gene>
    <name evidence="1" type="ORF">DIURU_005130</name>
</gene>